<accession>A0AAV7UBI6</accession>
<name>A0AAV7UBI6_PLEWA</name>
<organism evidence="1 2">
    <name type="scientific">Pleurodeles waltl</name>
    <name type="common">Iberian ribbed newt</name>
    <dbReference type="NCBI Taxonomy" id="8319"/>
    <lineage>
        <taxon>Eukaryota</taxon>
        <taxon>Metazoa</taxon>
        <taxon>Chordata</taxon>
        <taxon>Craniata</taxon>
        <taxon>Vertebrata</taxon>
        <taxon>Euteleostomi</taxon>
        <taxon>Amphibia</taxon>
        <taxon>Batrachia</taxon>
        <taxon>Caudata</taxon>
        <taxon>Salamandroidea</taxon>
        <taxon>Salamandridae</taxon>
        <taxon>Pleurodelinae</taxon>
        <taxon>Pleurodeles</taxon>
    </lineage>
</organism>
<protein>
    <recommendedName>
        <fullName evidence="3">Rx N-terminal domain-containing protein</fullName>
    </recommendedName>
</protein>
<gene>
    <name evidence="1" type="ORF">NDU88_002531</name>
</gene>
<evidence type="ECO:0000313" key="1">
    <source>
        <dbReference type="EMBL" id="KAJ1185744.1"/>
    </source>
</evidence>
<dbReference type="EMBL" id="JANPWB010000005">
    <property type="protein sequence ID" value="KAJ1185744.1"/>
    <property type="molecule type" value="Genomic_DNA"/>
</dbReference>
<dbReference type="AlphaFoldDB" id="A0AAV7UBI6"/>
<dbReference type="Proteomes" id="UP001066276">
    <property type="component" value="Chromosome 3_1"/>
</dbReference>
<comment type="caution">
    <text evidence="1">The sequence shown here is derived from an EMBL/GenBank/DDBJ whole genome shotgun (WGS) entry which is preliminary data.</text>
</comment>
<keyword evidence="2" id="KW-1185">Reference proteome</keyword>
<reference evidence="1" key="1">
    <citation type="journal article" date="2022" name="bioRxiv">
        <title>Sequencing and chromosome-scale assembly of the giantPleurodeles waltlgenome.</title>
        <authorList>
            <person name="Brown T."/>
            <person name="Elewa A."/>
            <person name="Iarovenko S."/>
            <person name="Subramanian E."/>
            <person name="Araus A.J."/>
            <person name="Petzold A."/>
            <person name="Susuki M."/>
            <person name="Suzuki K.-i.T."/>
            <person name="Hayashi T."/>
            <person name="Toyoda A."/>
            <person name="Oliveira C."/>
            <person name="Osipova E."/>
            <person name="Leigh N.D."/>
            <person name="Simon A."/>
            <person name="Yun M.H."/>
        </authorList>
    </citation>
    <scope>NUCLEOTIDE SEQUENCE</scope>
    <source>
        <strain evidence="1">20211129_DDA</strain>
        <tissue evidence="1">Liver</tissue>
    </source>
</reference>
<dbReference type="Gene3D" id="3.30.70.1820">
    <property type="entry name" value="L1 transposable element, RRM domain"/>
    <property type="match status" value="1"/>
</dbReference>
<dbReference type="Gene3D" id="1.20.5.340">
    <property type="match status" value="1"/>
</dbReference>
<proteinExistence type="predicted"/>
<sequence>MTAELLAAIQGSCVALGGKMDSIARDINHLRLDLRKVADHLPAVKDDVDALKKEVKWRRAEVDESKCSATQMEERLEDTKDQSRCNNLHFMGFTRRAEGSSVELFLEHWTTKSLRLLKISNFFMVERGHRALAPVPHPGAPPRTLIALFNYRYNHAILQYVRTYSPPQIRGQTDLYPS</sequence>
<evidence type="ECO:0000313" key="2">
    <source>
        <dbReference type="Proteomes" id="UP001066276"/>
    </source>
</evidence>
<evidence type="ECO:0008006" key="3">
    <source>
        <dbReference type="Google" id="ProtNLM"/>
    </source>
</evidence>